<dbReference type="GO" id="GO:0006281">
    <property type="term" value="P:DNA repair"/>
    <property type="evidence" value="ECO:0007669"/>
    <property type="project" value="InterPro"/>
</dbReference>
<evidence type="ECO:0000256" key="1">
    <source>
        <dbReference type="SAM" id="MobiDB-lite"/>
    </source>
</evidence>
<accession>A0A239Z484</accession>
<dbReference type="Gene3D" id="1.10.150.310">
    <property type="entry name" value="Tex RuvX-like domain-like"/>
    <property type="match status" value="1"/>
</dbReference>
<dbReference type="EMBL" id="LT906462">
    <property type="protein sequence ID" value="SNV65925.1"/>
    <property type="molecule type" value="Genomic_DNA"/>
</dbReference>
<dbReference type="InterPro" id="IPR051675">
    <property type="entry name" value="Endo/Exo/Phosphatase_dom_1"/>
</dbReference>
<protein>
    <submittedName>
        <fullName evidence="4">Late competence protein ComEA, DNA receptor</fullName>
    </submittedName>
</protein>
<dbReference type="SMART" id="SM00278">
    <property type="entry name" value="HhH1"/>
    <property type="match status" value="2"/>
</dbReference>
<feature type="domain" description="Helix-hairpin-helix DNA-binding motif class 1" evidence="3">
    <location>
        <begin position="190"/>
        <end position="209"/>
    </location>
</feature>
<dbReference type="InterPro" id="IPR003583">
    <property type="entry name" value="Hlx-hairpin-Hlx_DNA-bd_motif"/>
</dbReference>
<evidence type="ECO:0000259" key="3">
    <source>
        <dbReference type="SMART" id="SM00278"/>
    </source>
</evidence>
<dbReference type="GO" id="GO:0003677">
    <property type="term" value="F:DNA binding"/>
    <property type="evidence" value="ECO:0007669"/>
    <property type="project" value="InterPro"/>
</dbReference>
<evidence type="ECO:0000256" key="2">
    <source>
        <dbReference type="SAM" id="Phobius"/>
    </source>
</evidence>
<gene>
    <name evidence="4" type="primary">comEA</name>
    <name evidence="4" type="ORF">SAMEA4384403_01170</name>
</gene>
<dbReference type="SUPFAM" id="SSF47781">
    <property type="entry name" value="RuvA domain 2-like"/>
    <property type="match status" value="1"/>
</dbReference>
<keyword evidence="5" id="KW-1185">Reference proteome</keyword>
<keyword evidence="2" id="KW-1133">Transmembrane helix</keyword>
<keyword evidence="4" id="KW-0675">Receptor</keyword>
<reference evidence="4 5" key="1">
    <citation type="submission" date="2017-06" db="EMBL/GenBank/DDBJ databases">
        <authorList>
            <consortium name="Pathogen Informatics"/>
        </authorList>
    </citation>
    <scope>NUCLEOTIDE SEQUENCE [LARGE SCALE GENOMIC DNA]</scope>
    <source>
        <strain evidence="4 5">NCTC13839</strain>
    </source>
</reference>
<dbReference type="AlphaFoldDB" id="A0A239Z484"/>
<dbReference type="PANTHER" id="PTHR21180">
    <property type="entry name" value="ENDONUCLEASE/EXONUCLEASE/PHOSPHATASE FAMILY DOMAIN-CONTAINING PROTEIN 1"/>
    <property type="match status" value="1"/>
</dbReference>
<dbReference type="InterPro" id="IPR010994">
    <property type="entry name" value="RuvA_2-like"/>
</dbReference>
<keyword evidence="2" id="KW-0812">Transmembrane</keyword>
<evidence type="ECO:0000313" key="4">
    <source>
        <dbReference type="EMBL" id="SNV65925.1"/>
    </source>
</evidence>
<dbReference type="Pfam" id="PF12836">
    <property type="entry name" value="HHH_3"/>
    <property type="match status" value="1"/>
</dbReference>
<dbReference type="Gene3D" id="3.10.560.10">
    <property type="entry name" value="Outer membrane lipoprotein wza domain like"/>
    <property type="match status" value="1"/>
</dbReference>
<keyword evidence="2" id="KW-0472">Membrane</keyword>
<organism evidence="4 5">
    <name type="scientific">Mammaliicoccus stepanovicii</name>
    <dbReference type="NCBI Taxonomy" id="643214"/>
    <lineage>
        <taxon>Bacteria</taxon>
        <taxon>Bacillati</taxon>
        <taxon>Bacillota</taxon>
        <taxon>Bacilli</taxon>
        <taxon>Bacillales</taxon>
        <taxon>Staphylococcaceae</taxon>
        <taxon>Mammaliicoccus</taxon>
    </lineage>
</organism>
<dbReference type="GO" id="GO:0015627">
    <property type="term" value="C:type II protein secretion system complex"/>
    <property type="evidence" value="ECO:0007669"/>
    <property type="project" value="TreeGrafter"/>
</dbReference>
<proteinExistence type="predicted"/>
<evidence type="ECO:0000313" key="5">
    <source>
        <dbReference type="Proteomes" id="UP000242084"/>
    </source>
</evidence>
<feature type="transmembrane region" description="Helical" evidence="2">
    <location>
        <begin position="15"/>
        <end position="32"/>
    </location>
</feature>
<dbReference type="RefSeq" id="WP_095087688.1">
    <property type="nucleotide sequence ID" value="NZ_BMDM01000002.1"/>
</dbReference>
<dbReference type="PANTHER" id="PTHR21180:SF32">
    <property type="entry name" value="ENDONUCLEASE_EXONUCLEASE_PHOSPHATASE FAMILY DOMAIN-CONTAINING PROTEIN 1"/>
    <property type="match status" value="1"/>
</dbReference>
<sequence length="213" mass="24142">MNHNYKILEWIKQNYQYILIGLAVVFIAFKLVSNDASTESANLNIEQASQDHEMSNQTSKKTEEPNKEESSLPVKSVTVDIKGAVNNPNTYEMKSTDRIKDVISKAQLKDNADLTKINLSEKLRDQMYIYIPIKDEQMPEQANLQNSDKLVVNINTATKEEIQKIPGVGPSKAEKIIQYRESNGQFNSIDDLKKVKGFGDKTVSSLKEYIIIN</sequence>
<feature type="domain" description="Helix-hairpin-helix DNA-binding motif class 1" evidence="3">
    <location>
        <begin position="160"/>
        <end position="179"/>
    </location>
</feature>
<dbReference type="NCBIfam" id="TIGR00426">
    <property type="entry name" value="competence protein ComEA helix-hairpin-helix repeat region"/>
    <property type="match status" value="1"/>
</dbReference>
<feature type="region of interest" description="Disordered" evidence="1">
    <location>
        <begin position="47"/>
        <end position="73"/>
    </location>
</feature>
<dbReference type="OrthoDB" id="9790239at2"/>
<dbReference type="GO" id="GO:0015628">
    <property type="term" value="P:protein secretion by the type II secretion system"/>
    <property type="evidence" value="ECO:0007669"/>
    <property type="project" value="TreeGrafter"/>
</dbReference>
<name>A0A239Z484_9STAP</name>
<dbReference type="KEGG" id="sste:SAMEA4384403_1170"/>
<dbReference type="InterPro" id="IPR004509">
    <property type="entry name" value="Competence_ComEA_HhH"/>
</dbReference>
<dbReference type="Proteomes" id="UP000242084">
    <property type="component" value="Chromosome 1"/>
</dbReference>
<feature type="compositionally biased region" description="Basic and acidic residues" evidence="1">
    <location>
        <begin position="49"/>
        <end position="70"/>
    </location>
</feature>